<dbReference type="EMBL" id="OX597825">
    <property type="protein sequence ID" value="CAI9731192.1"/>
    <property type="molecule type" value="Genomic_DNA"/>
</dbReference>
<dbReference type="Proteomes" id="UP001162480">
    <property type="component" value="Chromosome 12"/>
</dbReference>
<sequence length="88" mass="10367">MGRSRLLVKSRFVRHGLPFITLIVGGSFLLKEYATLRRILILGRTFEGLDLGKIRKQYKIYKGERPVLEVRKCHDNRDYKNHPRSILD</sequence>
<reference evidence="2" key="1">
    <citation type="submission" date="2023-08" db="EMBL/GenBank/DDBJ databases">
        <authorList>
            <person name="Alioto T."/>
            <person name="Alioto T."/>
            <person name="Gomez Garrido J."/>
        </authorList>
    </citation>
    <scope>NUCLEOTIDE SEQUENCE</scope>
</reference>
<keyword evidence="3" id="KW-1185">Reference proteome</keyword>
<protein>
    <submittedName>
        <fullName evidence="2">Uncharacterized protein</fullName>
    </submittedName>
</protein>
<dbReference type="AlphaFoldDB" id="A0AA36BD54"/>
<feature type="transmembrane region" description="Helical" evidence="1">
    <location>
        <begin position="12"/>
        <end position="30"/>
    </location>
</feature>
<keyword evidence="1" id="KW-0812">Transmembrane</keyword>
<gene>
    <name evidence="2" type="ORF">OCTVUL_1B025899</name>
</gene>
<organism evidence="2 3">
    <name type="scientific">Octopus vulgaris</name>
    <name type="common">Common octopus</name>
    <dbReference type="NCBI Taxonomy" id="6645"/>
    <lineage>
        <taxon>Eukaryota</taxon>
        <taxon>Metazoa</taxon>
        <taxon>Spiralia</taxon>
        <taxon>Lophotrochozoa</taxon>
        <taxon>Mollusca</taxon>
        <taxon>Cephalopoda</taxon>
        <taxon>Coleoidea</taxon>
        <taxon>Octopodiformes</taxon>
        <taxon>Octopoda</taxon>
        <taxon>Incirrata</taxon>
        <taxon>Octopodidae</taxon>
        <taxon>Octopus</taxon>
    </lineage>
</organism>
<accession>A0AA36BD54</accession>
<name>A0AA36BD54_OCTVU</name>
<evidence type="ECO:0000313" key="2">
    <source>
        <dbReference type="EMBL" id="CAI9731192.1"/>
    </source>
</evidence>
<evidence type="ECO:0000256" key="1">
    <source>
        <dbReference type="SAM" id="Phobius"/>
    </source>
</evidence>
<keyword evidence="1" id="KW-0472">Membrane</keyword>
<proteinExistence type="predicted"/>
<evidence type="ECO:0000313" key="3">
    <source>
        <dbReference type="Proteomes" id="UP001162480"/>
    </source>
</evidence>
<keyword evidence="1" id="KW-1133">Transmembrane helix</keyword>